<organism evidence="4">
    <name type="scientific">Saccharomyces paradoxus</name>
    <name type="common">Yeast</name>
    <name type="synonym">Saccharomyces douglasii</name>
    <dbReference type="NCBI Taxonomy" id="27291"/>
    <lineage>
        <taxon>Eukaryota</taxon>
        <taxon>Fungi</taxon>
        <taxon>Dikarya</taxon>
        <taxon>Ascomycota</taxon>
        <taxon>Saccharomycotina</taxon>
        <taxon>Saccharomycetes</taxon>
        <taxon>Saccharomycetales</taxon>
        <taxon>Saccharomycetaceae</taxon>
        <taxon>Saccharomyces</taxon>
    </lineage>
</organism>
<dbReference type="CDD" id="cd13746">
    <property type="entry name" value="Sir4p-SID_like"/>
    <property type="match status" value="1"/>
</dbReference>
<dbReference type="OrthoDB" id="4049601at2759"/>
<dbReference type="KEGG" id="spao:SPAR_D04260"/>
<accession>A0A8B8UNW7</accession>
<proteinExistence type="predicted"/>
<feature type="compositionally biased region" description="Polar residues" evidence="2">
    <location>
        <begin position="55"/>
        <end position="70"/>
    </location>
</feature>
<feature type="region of interest" description="Disordered" evidence="2">
    <location>
        <begin position="676"/>
        <end position="729"/>
    </location>
</feature>
<feature type="compositionally biased region" description="Polar residues" evidence="2">
    <location>
        <begin position="77"/>
        <end position="99"/>
    </location>
</feature>
<name>A0A8B8UNW7_SACPA</name>
<feature type="region of interest" description="Disordered" evidence="2">
    <location>
        <begin position="889"/>
        <end position="963"/>
    </location>
</feature>
<reference evidence="4" key="1">
    <citation type="journal article" date="2017" name="Nat. Genet.">
        <title>Contrasting evolutionary genome dynamics between domesticated and wild yeasts.</title>
        <authorList>
            <person name="Yue J.X."/>
            <person name="Li J."/>
            <person name="Aigrain L."/>
            <person name="Hallin J."/>
            <person name="Persson K."/>
            <person name="Oliver K."/>
            <person name="Bergstrom A."/>
            <person name="Coupland P."/>
            <person name="Warringer J."/>
            <person name="Lagomarsino M.C."/>
            <person name="Fischer G."/>
            <person name="Durbin R."/>
            <person name="Liti G."/>
        </authorList>
    </citation>
    <scope>NUCLEOTIDE SEQUENCE</scope>
    <source>
        <strain evidence="4">CBS432</strain>
    </source>
</reference>
<feature type="coiled-coil region" evidence="1">
    <location>
        <begin position="1285"/>
        <end position="1347"/>
    </location>
</feature>
<feature type="compositionally biased region" description="Polar residues" evidence="2">
    <location>
        <begin position="8"/>
        <end position="22"/>
    </location>
</feature>
<feature type="region of interest" description="Disordered" evidence="2">
    <location>
        <begin position="1"/>
        <end position="99"/>
    </location>
</feature>
<feature type="region of interest" description="Disordered" evidence="2">
    <location>
        <begin position="387"/>
        <end position="461"/>
    </location>
</feature>
<evidence type="ECO:0000256" key="2">
    <source>
        <dbReference type="SAM" id="MobiDB-lite"/>
    </source>
</evidence>
<gene>
    <name evidence="4" type="primary">SIR4</name>
    <name evidence="4" type="ORF">SPAR_D04260</name>
</gene>
<feature type="compositionally biased region" description="Basic and acidic residues" evidence="2">
    <location>
        <begin position="26"/>
        <end position="39"/>
    </location>
</feature>
<reference evidence="4" key="4">
    <citation type="submission" date="2025-08" db="UniProtKB">
        <authorList>
            <consortium name="RefSeq"/>
        </authorList>
    </citation>
    <scope>IDENTIFICATION</scope>
    <source>
        <strain evidence="4">CBS432</strain>
    </source>
</reference>
<dbReference type="GeneID" id="54629673"/>
<feature type="domain" description="Sir4 SID" evidence="3">
    <location>
        <begin position="745"/>
        <end position="886"/>
    </location>
</feature>
<dbReference type="Gene3D" id="6.10.140.1820">
    <property type="match status" value="1"/>
</dbReference>
<dbReference type="RefSeq" id="XP_033765459.1">
    <property type="nucleotide sequence ID" value="XM_033909568.1"/>
</dbReference>
<feature type="compositionally biased region" description="Basic and acidic residues" evidence="2">
    <location>
        <begin position="451"/>
        <end position="461"/>
    </location>
</feature>
<dbReference type="InterPro" id="IPR031556">
    <property type="entry name" value="SIR4_SID"/>
</dbReference>
<evidence type="ECO:0000313" key="4">
    <source>
        <dbReference type="RefSeq" id="XP_033765459.1"/>
    </source>
</evidence>
<feature type="compositionally biased region" description="Polar residues" evidence="2">
    <location>
        <begin position="705"/>
        <end position="720"/>
    </location>
</feature>
<reference evidence="4" key="2">
    <citation type="submission" date="2020-01" db="EMBL/GenBank/DDBJ databases">
        <title>Population-level Yeast Reference Genomes.</title>
        <authorList>
            <person name="Yue J.-X."/>
        </authorList>
    </citation>
    <scope>NUCLEOTIDE SEQUENCE</scope>
    <source>
        <strain evidence="4">CBS432</strain>
    </source>
</reference>
<dbReference type="VEuPathDB" id="FungiDB:SPAR_D04260"/>
<dbReference type="Gene3D" id="1.20.5.730">
    <property type="entry name" value="Single helix bin"/>
    <property type="match status" value="1"/>
</dbReference>
<protein>
    <submittedName>
        <fullName evidence="4">Chromatin-silencing protein SIR4</fullName>
    </submittedName>
</protein>
<evidence type="ECO:0000259" key="3">
    <source>
        <dbReference type="Pfam" id="PF16991"/>
    </source>
</evidence>
<keyword evidence="1" id="KW-0175">Coiled coil</keyword>
<feature type="compositionally biased region" description="Polar residues" evidence="2">
    <location>
        <begin position="429"/>
        <end position="438"/>
    </location>
</feature>
<dbReference type="SUPFAM" id="SSF90242">
    <property type="entry name" value="Dimerization motif of sir4"/>
    <property type="match status" value="1"/>
</dbReference>
<feature type="region of interest" description="Disordered" evidence="2">
    <location>
        <begin position="234"/>
        <end position="286"/>
    </location>
</feature>
<reference evidence="4" key="3">
    <citation type="submission" date="2025-07" db="EMBL/GenBank/DDBJ databases">
        <authorList>
            <consortium name="NCBI Genome Project"/>
        </authorList>
    </citation>
    <scope>NUCLEOTIDE SEQUENCE</scope>
    <source>
        <strain evidence="4">CBS432</strain>
    </source>
</reference>
<dbReference type="Pfam" id="PF16991">
    <property type="entry name" value="SIR4_SID"/>
    <property type="match status" value="1"/>
</dbReference>
<sequence length="1354" mass="151874">MSDDNKTPNRSSTPKFNNNPVTPNDKIPETAKKSNEIRTPRIPLFTFAKGKNHSRPSTTTHNSPNQSTDVKQVFHKQLQQPKSSPLKRNNSNSFSHSNLEKISNGKLLSLLRSKTSAGRIESKNPSHDASRSLATFEQTTFPLHAEQQTFSLNTKPEHTIIPISKSQNNNSFLSGVKSLLSEGKTKDHPKEILSISLVNTQSVLEKSLKKEAVNIDAGVVSVTKNKIIKEDDVEGKEKKLNVSENSARSDALPAPKASASDASLSPKESKTRSPENTKANTSPKEVYRINQESTNKGLEINREKLEKLEKSRANSTVPSALYANETSITAETQTPKKTCPSSKKFAIDQDKTALFCEKTLASSKYQPITAEQEMKEDANLKRMEVLKSPHLSKNPTKKPQESKISQDLSTRDEETGKLVSLAGYEGRKSNYSPSSGSTEKIYDMNTPTNKKNGENKETKKKSLEIKSTKAHIIKAAEEITKHIVPDARINSRKVLQNVQGESQIGLTNKTSNVMPSKRPWLEDVLIPTKKRKHSEESTSNTTNRTINTQNRLEPEKIVQDISNTKESTNEINIATQRLNKPQSSTVASTQIVTQKNDTEKGTNDFFQVESASVESPKIDREHDNSKDVPVSKAVESKSLLNLFSNVFKTPFIKSENKPSPSSVLLEEKTNVLKSIARTEGPGNKADNRSLSQPVSGSKPDYNDDFQISLSQPSKKSFTNSPKDKQIKEEKHYRGRMDTIITHPGKMELIYVSDSDNTSSDNNSLTDLESLSSGESNEIKVTNDFDTSAEKNQIQANKWFDPVLDWRKSDRELTKNILWRLADKTTYDKETINDLIEQGIPRHSYLSDNPLTSVTNDICSVENYETSNAFFYQQVHKKDRLQYLPLYGVPSLEESNNTDKNDLTNKNISSGKKSQQNSTSTKSSQKSTTSSPLDFEETKQSTTPTAKNNSGVPRSDTNYSKLKNTKENLSKGSWRQEWLANLKLISVSLIDEFPSQPSNSERQKINEKMQLLKDIFAYKFNSAISNNFRESDIIILKGEIEDYPMSSEIKIYYDETQNKPGTKKARFWSFMKTQRFISNMGFDIHKSREPVSKPTGVKPHEIEPESVIDVKVIPENKIPQTMEKPAMINKVNGSTSPDVKSLVGQNTMKTKKLPEKKQFINTFNCKKGEIVSSNDKMASKSASLSFSKRPSYGHLPVDKIVPTVKVRGATSIDDITDSNTTDILSSVDVLGRQSQSNTQLSKIYIPTQETEHEIDNKDSDTEYSEGMQEDGLSFADIVLSKTASVLDEKEKQLAVANDIIRSLSDDVMRNEIRITSLRGDLTFTKKCLENARSQISEKDARINKLMQRIFKKRRR</sequence>
<evidence type="ECO:0000256" key="1">
    <source>
        <dbReference type="SAM" id="Coils"/>
    </source>
</evidence>
<feature type="compositionally biased region" description="Low complexity" evidence="2">
    <location>
        <begin position="903"/>
        <end position="930"/>
    </location>
</feature>
<feature type="compositionally biased region" description="Polar residues" evidence="2">
    <location>
        <begin position="939"/>
        <end position="961"/>
    </location>
</feature>